<dbReference type="InterPro" id="IPR044730">
    <property type="entry name" value="RNase_H-like_dom_plant"/>
</dbReference>
<dbReference type="InterPro" id="IPR002156">
    <property type="entry name" value="RNaseH_domain"/>
</dbReference>
<dbReference type="SUPFAM" id="SSF53098">
    <property type="entry name" value="Ribonuclease H-like"/>
    <property type="match status" value="1"/>
</dbReference>
<gene>
    <name evidence="2" type="ORF">G2W53_009072</name>
</gene>
<dbReference type="OrthoDB" id="1436515at2759"/>
<dbReference type="PANTHER" id="PTHR47723:SF19">
    <property type="entry name" value="POLYNUCLEOTIDYL TRANSFERASE, RIBONUCLEASE H-LIKE SUPERFAMILY PROTEIN"/>
    <property type="match status" value="1"/>
</dbReference>
<dbReference type="GO" id="GO:0003676">
    <property type="term" value="F:nucleic acid binding"/>
    <property type="evidence" value="ECO:0007669"/>
    <property type="project" value="InterPro"/>
</dbReference>
<dbReference type="GO" id="GO:0004523">
    <property type="term" value="F:RNA-DNA hybrid ribonuclease activity"/>
    <property type="evidence" value="ECO:0007669"/>
    <property type="project" value="InterPro"/>
</dbReference>
<reference evidence="2" key="1">
    <citation type="submission" date="2020-09" db="EMBL/GenBank/DDBJ databases">
        <title>Genome-Enabled Discovery of Anthraquinone Biosynthesis in Senna tora.</title>
        <authorList>
            <person name="Kang S.-H."/>
            <person name="Pandey R.P."/>
            <person name="Lee C.-M."/>
            <person name="Sim J.-S."/>
            <person name="Jeong J.-T."/>
            <person name="Choi B.-S."/>
            <person name="Jung M."/>
            <person name="Ginzburg D."/>
            <person name="Zhao K."/>
            <person name="Won S.Y."/>
            <person name="Oh T.-J."/>
            <person name="Yu Y."/>
            <person name="Kim N.-H."/>
            <person name="Lee O.R."/>
            <person name="Lee T.-H."/>
            <person name="Bashyal P."/>
            <person name="Kim T.-S."/>
            <person name="Lee W.-H."/>
            <person name="Kawkins C."/>
            <person name="Kim C.-K."/>
            <person name="Kim J.S."/>
            <person name="Ahn B.O."/>
            <person name="Rhee S.Y."/>
            <person name="Sohng J.K."/>
        </authorList>
    </citation>
    <scope>NUCLEOTIDE SEQUENCE</scope>
    <source>
        <tissue evidence="2">Leaf</tissue>
    </source>
</reference>
<evidence type="ECO:0000313" key="2">
    <source>
        <dbReference type="EMBL" id="KAF7834213.1"/>
    </source>
</evidence>
<comment type="caution">
    <text evidence="2">The sequence shown here is derived from an EMBL/GenBank/DDBJ whole genome shotgun (WGS) entry which is preliminary data.</text>
</comment>
<dbReference type="Proteomes" id="UP000634136">
    <property type="component" value="Unassembled WGS sequence"/>
</dbReference>
<feature type="domain" description="RNase H type-1" evidence="1">
    <location>
        <begin position="178"/>
        <end position="309"/>
    </location>
</feature>
<evidence type="ECO:0000259" key="1">
    <source>
        <dbReference type="PROSITE" id="PS50879"/>
    </source>
</evidence>
<dbReference type="EMBL" id="JAAIUW010000004">
    <property type="protein sequence ID" value="KAF7834213.1"/>
    <property type="molecule type" value="Genomic_DNA"/>
</dbReference>
<accession>A0A834WXQ5</accession>
<dbReference type="AlphaFoldDB" id="A0A834WXQ5"/>
<dbReference type="PANTHER" id="PTHR47723">
    <property type="entry name" value="OS05G0353850 PROTEIN"/>
    <property type="match status" value="1"/>
</dbReference>
<dbReference type="Gene3D" id="3.30.420.10">
    <property type="entry name" value="Ribonuclease H-like superfamily/Ribonuclease H"/>
    <property type="match status" value="1"/>
</dbReference>
<protein>
    <submittedName>
        <fullName evidence="2">Reverse transcriptase</fullName>
    </submittedName>
</protein>
<proteinExistence type="predicted"/>
<name>A0A834WXQ5_9FABA</name>
<keyword evidence="2" id="KW-0695">RNA-directed DNA polymerase</keyword>
<dbReference type="GO" id="GO:0003964">
    <property type="term" value="F:RNA-directed DNA polymerase activity"/>
    <property type="evidence" value="ECO:0007669"/>
    <property type="project" value="UniProtKB-KW"/>
</dbReference>
<keyword evidence="3" id="KW-1185">Reference proteome</keyword>
<dbReference type="PROSITE" id="PS50879">
    <property type="entry name" value="RNASE_H_1"/>
    <property type="match status" value="1"/>
</dbReference>
<dbReference type="CDD" id="cd06222">
    <property type="entry name" value="RNase_H_like"/>
    <property type="match status" value="1"/>
</dbReference>
<dbReference type="InterPro" id="IPR036397">
    <property type="entry name" value="RNaseH_sf"/>
</dbReference>
<dbReference type="InterPro" id="IPR053151">
    <property type="entry name" value="RNase_H-like"/>
</dbReference>
<sequence>MKLSDSEGKSSSEVGVGRSNNRLKLFLWMCANNGLPTKVILVKRKVPISVTCPFCNLEAESTPHILRECPLAQIIWHLSNSKVSFQTSYPFETWLKDNCLNSNVETVSTPHNVLFIYTLWHIWLARNDSIFNNITPSPVIIAKISIASAVEFFHVANDFPSPPLGQSLSFNVKWNPPKFSWWKLNSDGACLGNPGPFAIGGIIRDHMGNWVKGFSGFVGQGTALKAELWAIVRGSNLALDLGYNFLWIETDSLLACKLLLDTTLTNLHEHWNLISSCRSTLQRFSHFKVSHTFREGKQCADLLARRSLLKHEDYSVFQTLPPFMNLYFLADLHGVTFERVTSSSNPSSLVNSTCNAISLYPARS</sequence>
<dbReference type="InterPro" id="IPR026960">
    <property type="entry name" value="RVT-Znf"/>
</dbReference>
<dbReference type="InterPro" id="IPR012337">
    <property type="entry name" value="RNaseH-like_sf"/>
</dbReference>
<keyword evidence="2" id="KW-0808">Transferase</keyword>
<organism evidence="2 3">
    <name type="scientific">Senna tora</name>
    <dbReference type="NCBI Taxonomy" id="362788"/>
    <lineage>
        <taxon>Eukaryota</taxon>
        <taxon>Viridiplantae</taxon>
        <taxon>Streptophyta</taxon>
        <taxon>Embryophyta</taxon>
        <taxon>Tracheophyta</taxon>
        <taxon>Spermatophyta</taxon>
        <taxon>Magnoliopsida</taxon>
        <taxon>eudicotyledons</taxon>
        <taxon>Gunneridae</taxon>
        <taxon>Pentapetalae</taxon>
        <taxon>rosids</taxon>
        <taxon>fabids</taxon>
        <taxon>Fabales</taxon>
        <taxon>Fabaceae</taxon>
        <taxon>Caesalpinioideae</taxon>
        <taxon>Cassia clade</taxon>
        <taxon>Senna</taxon>
    </lineage>
</organism>
<dbReference type="Pfam" id="PF13966">
    <property type="entry name" value="zf-RVT"/>
    <property type="match status" value="1"/>
</dbReference>
<dbReference type="Pfam" id="PF13456">
    <property type="entry name" value="RVT_3"/>
    <property type="match status" value="1"/>
</dbReference>
<evidence type="ECO:0000313" key="3">
    <source>
        <dbReference type="Proteomes" id="UP000634136"/>
    </source>
</evidence>
<keyword evidence="2" id="KW-0548">Nucleotidyltransferase</keyword>